<name>A0A7G2CIK5_9TRYP</name>
<dbReference type="EMBL" id="LR877156">
    <property type="protein sequence ID" value="CAD2218887.1"/>
    <property type="molecule type" value="Genomic_DNA"/>
</dbReference>
<dbReference type="Proteomes" id="UP000515908">
    <property type="component" value="Chromosome 12"/>
</dbReference>
<keyword evidence="2" id="KW-1185">Reference proteome</keyword>
<dbReference type="AlphaFoldDB" id="A0A7G2CIK5"/>
<proteinExistence type="predicted"/>
<sequence length="187" mass="21457">MSNVSFRPSDPDGGFFLSDRKGNFVKCAFDNDLNAVLVNQLPAETKHDQQETEKESLYCYRHSFADRSRYRIATQQHHKTVLLERQTGQHVAVFLNDYIHYTPEEPFATVYSTNNNHKERMELRWPVDFGFSVQSEGTEASAPPLASDNHTNPWMKCLHYVTSVSLLGDVLLVESNLGLSLIYNVEW</sequence>
<reference evidence="1 2" key="1">
    <citation type="submission" date="2020-08" db="EMBL/GenBank/DDBJ databases">
        <authorList>
            <person name="Newling K."/>
            <person name="Davey J."/>
            <person name="Forrester S."/>
        </authorList>
    </citation>
    <scope>NUCLEOTIDE SEQUENCE [LARGE SCALE GENOMIC DNA]</scope>
    <source>
        <strain evidence="2">Crithidia deanei Carvalho (ATCC PRA-265)</strain>
    </source>
</reference>
<protein>
    <submittedName>
        <fullName evidence="1">Uncharacterized protein</fullName>
    </submittedName>
</protein>
<dbReference type="VEuPathDB" id="TriTrypDB:ADEAN_000638000"/>
<organism evidence="1 2">
    <name type="scientific">Angomonas deanei</name>
    <dbReference type="NCBI Taxonomy" id="59799"/>
    <lineage>
        <taxon>Eukaryota</taxon>
        <taxon>Discoba</taxon>
        <taxon>Euglenozoa</taxon>
        <taxon>Kinetoplastea</taxon>
        <taxon>Metakinetoplastina</taxon>
        <taxon>Trypanosomatida</taxon>
        <taxon>Trypanosomatidae</taxon>
        <taxon>Strigomonadinae</taxon>
        <taxon>Angomonas</taxon>
    </lineage>
</organism>
<accession>A0A7G2CIK5</accession>
<gene>
    <name evidence="1" type="ORF">ADEAN_000638000</name>
</gene>
<evidence type="ECO:0000313" key="2">
    <source>
        <dbReference type="Proteomes" id="UP000515908"/>
    </source>
</evidence>
<evidence type="ECO:0000313" key="1">
    <source>
        <dbReference type="EMBL" id="CAD2218887.1"/>
    </source>
</evidence>